<dbReference type="PANTHER" id="PTHR30632">
    <property type="entry name" value="MOLYBDATE-BINDING PERIPLASMIC PROTEIN"/>
    <property type="match status" value="1"/>
</dbReference>
<organism evidence="6 7">
    <name type="scientific">Amycolatopsis suaedae</name>
    <dbReference type="NCBI Taxonomy" id="2510978"/>
    <lineage>
        <taxon>Bacteria</taxon>
        <taxon>Bacillati</taxon>
        <taxon>Actinomycetota</taxon>
        <taxon>Actinomycetes</taxon>
        <taxon>Pseudonocardiales</taxon>
        <taxon>Pseudonocardiaceae</taxon>
        <taxon>Amycolatopsis</taxon>
    </lineage>
</organism>
<comment type="similarity">
    <text evidence="1">Belongs to the bacterial solute-binding protein ModA family.</text>
</comment>
<dbReference type="PROSITE" id="PS51257">
    <property type="entry name" value="PROKAR_LIPOPROTEIN"/>
    <property type="match status" value="1"/>
</dbReference>
<evidence type="ECO:0000256" key="3">
    <source>
        <dbReference type="ARBA" id="ARBA00022729"/>
    </source>
</evidence>
<feature type="binding site" evidence="4">
    <location>
        <position position="157"/>
    </location>
    <ligand>
        <name>molybdate</name>
        <dbReference type="ChEBI" id="CHEBI:36264"/>
    </ligand>
</feature>
<evidence type="ECO:0000256" key="1">
    <source>
        <dbReference type="ARBA" id="ARBA00009175"/>
    </source>
</evidence>
<name>A0A4Q7J724_9PSEU</name>
<dbReference type="GO" id="GO:0015689">
    <property type="term" value="P:molybdate ion transport"/>
    <property type="evidence" value="ECO:0007669"/>
    <property type="project" value="InterPro"/>
</dbReference>
<dbReference type="AlphaFoldDB" id="A0A4Q7J724"/>
<proteinExistence type="inferred from homology"/>
<evidence type="ECO:0000313" key="7">
    <source>
        <dbReference type="Proteomes" id="UP000292003"/>
    </source>
</evidence>
<comment type="caution">
    <text evidence="6">The sequence shown here is derived from an EMBL/GenBank/DDBJ whole genome shotgun (WGS) entry which is preliminary data.</text>
</comment>
<dbReference type="Gene3D" id="3.40.190.10">
    <property type="entry name" value="Periplasmic binding protein-like II"/>
    <property type="match status" value="2"/>
</dbReference>
<dbReference type="PIRSF" id="PIRSF004846">
    <property type="entry name" value="ModA"/>
    <property type="match status" value="1"/>
</dbReference>
<protein>
    <submittedName>
        <fullName evidence="6">Molybdate ABC transporter substrate-binding protein</fullName>
    </submittedName>
</protein>
<feature type="binding site" evidence="4">
    <location>
        <position position="175"/>
    </location>
    <ligand>
        <name>molybdate</name>
        <dbReference type="ChEBI" id="CHEBI:36264"/>
    </ligand>
</feature>
<dbReference type="NCBIfam" id="TIGR01256">
    <property type="entry name" value="modA"/>
    <property type="match status" value="1"/>
</dbReference>
<dbReference type="InterPro" id="IPR050682">
    <property type="entry name" value="ModA/WtpA"/>
</dbReference>
<keyword evidence="7" id="KW-1185">Reference proteome</keyword>
<keyword evidence="4" id="KW-0500">Molybdenum</keyword>
<dbReference type="InterPro" id="IPR005950">
    <property type="entry name" value="ModA"/>
</dbReference>
<sequence>MRKLLLVALLALTACSGQAGHSTLTVFAAASLTESFTALEKRFEAEHTGVDVVFSFAGSSQLAQQINEGARADVFASADEANMNKVTAHLAGLPAVFATNQLTIAVAPGNPKGIRGLADLARPGLAVVVCAPQVPCGAATRKAAGTALKPVSEEQDVKAVLTKVTAGEADAGLVYRTDVRSAGEKVTGVDFPEAAQAVNRYPIAALAESAQAEAARQFTEFVLGPAGREELTRVGFGAP</sequence>
<feature type="chain" id="PRO_5038864566" evidence="5">
    <location>
        <begin position="20"/>
        <end position="239"/>
    </location>
</feature>
<evidence type="ECO:0000256" key="2">
    <source>
        <dbReference type="ARBA" id="ARBA00022723"/>
    </source>
</evidence>
<evidence type="ECO:0000313" key="6">
    <source>
        <dbReference type="EMBL" id="RZQ61814.1"/>
    </source>
</evidence>
<feature type="binding site" evidence="4">
    <location>
        <position position="59"/>
    </location>
    <ligand>
        <name>molybdate</name>
        <dbReference type="ChEBI" id="CHEBI:36264"/>
    </ligand>
</feature>
<dbReference type="OrthoDB" id="9785015at2"/>
<evidence type="ECO:0000256" key="4">
    <source>
        <dbReference type="PIRSR" id="PIRSR004846-1"/>
    </source>
</evidence>
<dbReference type="SUPFAM" id="SSF53850">
    <property type="entry name" value="Periplasmic binding protein-like II"/>
    <property type="match status" value="1"/>
</dbReference>
<dbReference type="Pfam" id="PF13531">
    <property type="entry name" value="SBP_bac_11"/>
    <property type="match status" value="1"/>
</dbReference>
<reference evidence="6 7" key="1">
    <citation type="submission" date="2019-02" db="EMBL/GenBank/DDBJ databases">
        <title>Draft genome sequence of Amycolatopsis sp. 8-3EHSu isolated from roots of Suaeda maritima.</title>
        <authorList>
            <person name="Duangmal K."/>
            <person name="Chantavorakit T."/>
        </authorList>
    </citation>
    <scope>NUCLEOTIDE SEQUENCE [LARGE SCALE GENOMIC DNA]</scope>
    <source>
        <strain evidence="6 7">8-3EHSu</strain>
    </source>
</reference>
<feature type="binding site" evidence="4">
    <location>
        <position position="31"/>
    </location>
    <ligand>
        <name>molybdate</name>
        <dbReference type="ChEBI" id="CHEBI:36264"/>
    </ligand>
</feature>
<dbReference type="EMBL" id="SFCC01000011">
    <property type="protein sequence ID" value="RZQ61814.1"/>
    <property type="molecule type" value="Genomic_DNA"/>
</dbReference>
<dbReference type="Proteomes" id="UP000292003">
    <property type="component" value="Unassembled WGS sequence"/>
</dbReference>
<keyword evidence="3 5" id="KW-0732">Signal</keyword>
<evidence type="ECO:0000256" key="5">
    <source>
        <dbReference type="SAM" id="SignalP"/>
    </source>
</evidence>
<dbReference type="CDD" id="cd13538">
    <property type="entry name" value="PBP2_ModA_like_1"/>
    <property type="match status" value="1"/>
</dbReference>
<gene>
    <name evidence="6" type="primary">modA</name>
    <name evidence="6" type="ORF">EWH70_22980</name>
</gene>
<dbReference type="PANTHER" id="PTHR30632:SF0">
    <property type="entry name" value="SULFATE-BINDING PROTEIN"/>
    <property type="match status" value="1"/>
</dbReference>
<dbReference type="GO" id="GO:0030973">
    <property type="term" value="F:molybdate ion binding"/>
    <property type="evidence" value="ECO:0007669"/>
    <property type="project" value="TreeGrafter"/>
</dbReference>
<accession>A0A4Q7J724</accession>
<dbReference type="RefSeq" id="WP_130477546.1">
    <property type="nucleotide sequence ID" value="NZ_SFCC01000011.1"/>
</dbReference>
<keyword evidence="2 4" id="KW-0479">Metal-binding</keyword>
<dbReference type="GO" id="GO:0046872">
    <property type="term" value="F:metal ion binding"/>
    <property type="evidence" value="ECO:0007669"/>
    <property type="project" value="UniProtKB-KW"/>
</dbReference>
<feature type="signal peptide" evidence="5">
    <location>
        <begin position="1"/>
        <end position="19"/>
    </location>
</feature>